<sequence>MPKNSRHGQSEILTDSDYARIFKHLNNPTHRLFLTIARFTGERWGAILQLKVTDCYKDPSRSSALDTITFRACTRKASPDGSRETRQVPVHPLLKSELENYHPPVTEWLFPSARYPTRPVRFQSADLWFRRAVDKAGLGRRGISTHSTRRTLITSLSRSGVSIPVLKKITGHKNDRVLLRYVEVDPQQVTNAIALL</sequence>
<proteinExistence type="inferred from homology"/>
<evidence type="ECO:0000256" key="3">
    <source>
        <dbReference type="ARBA" id="ARBA00023172"/>
    </source>
</evidence>
<dbReference type="Gene3D" id="1.10.443.10">
    <property type="entry name" value="Intergrase catalytic core"/>
    <property type="match status" value="1"/>
</dbReference>
<dbReference type="InterPro" id="IPR013762">
    <property type="entry name" value="Integrase-like_cat_sf"/>
</dbReference>
<dbReference type="PANTHER" id="PTHR30349:SF41">
    <property type="entry name" value="INTEGRASE_RECOMBINASE PROTEIN MJ0367-RELATED"/>
    <property type="match status" value="1"/>
</dbReference>
<feature type="domain" description="Tyr recombinase" evidence="4">
    <location>
        <begin position="8"/>
        <end position="194"/>
    </location>
</feature>
<comment type="similarity">
    <text evidence="1">Belongs to the 'phage' integrase family.</text>
</comment>
<dbReference type="CDD" id="cd00397">
    <property type="entry name" value="DNA_BRE_C"/>
    <property type="match status" value="1"/>
</dbReference>
<dbReference type="Pfam" id="PF00589">
    <property type="entry name" value="Phage_integrase"/>
    <property type="match status" value="1"/>
</dbReference>
<reference evidence="5 6" key="1">
    <citation type="journal article" date="2022" name="Front. Microbiol.">
        <title>High genomic differentiation and limited gene flow indicate recent cryptic speciation within the genus Laspinema (cyanobacteria).</title>
        <authorList>
            <person name="Stanojkovic A."/>
            <person name="Skoupy S."/>
            <person name="Skaloud P."/>
            <person name="Dvorak P."/>
        </authorList>
    </citation>
    <scope>NUCLEOTIDE SEQUENCE [LARGE SCALE GENOMIC DNA]</scope>
    <source>
        <strain evidence="5 6">D3b</strain>
    </source>
</reference>
<keyword evidence="3" id="KW-0233">DNA recombination</keyword>
<dbReference type="RefSeq" id="WP_261237788.1">
    <property type="nucleotide sequence ID" value="NZ_JAMXFA010000086.1"/>
</dbReference>
<keyword evidence="6" id="KW-1185">Reference proteome</keyword>
<keyword evidence="2" id="KW-0238">DNA-binding</keyword>
<name>A0ABT2NG20_9CYAN</name>
<comment type="caution">
    <text evidence="5">The sequence shown here is derived from an EMBL/GenBank/DDBJ whole genome shotgun (WGS) entry which is preliminary data.</text>
</comment>
<dbReference type="SUPFAM" id="SSF56349">
    <property type="entry name" value="DNA breaking-rejoining enzymes"/>
    <property type="match status" value="1"/>
</dbReference>
<evidence type="ECO:0000313" key="5">
    <source>
        <dbReference type="EMBL" id="MCT7981641.1"/>
    </source>
</evidence>
<protein>
    <submittedName>
        <fullName evidence="5">Site-specific integrase</fullName>
    </submittedName>
</protein>
<evidence type="ECO:0000259" key="4">
    <source>
        <dbReference type="PROSITE" id="PS51898"/>
    </source>
</evidence>
<evidence type="ECO:0000256" key="2">
    <source>
        <dbReference type="ARBA" id="ARBA00023125"/>
    </source>
</evidence>
<dbReference type="EMBL" id="JAMXFA010000086">
    <property type="protein sequence ID" value="MCT7981641.1"/>
    <property type="molecule type" value="Genomic_DNA"/>
</dbReference>
<dbReference type="InterPro" id="IPR011010">
    <property type="entry name" value="DNA_brk_join_enz"/>
</dbReference>
<evidence type="ECO:0000256" key="1">
    <source>
        <dbReference type="ARBA" id="ARBA00008857"/>
    </source>
</evidence>
<gene>
    <name evidence="5" type="ORF">NG792_28360</name>
</gene>
<dbReference type="Proteomes" id="UP001525961">
    <property type="component" value="Unassembled WGS sequence"/>
</dbReference>
<dbReference type="PANTHER" id="PTHR30349">
    <property type="entry name" value="PHAGE INTEGRASE-RELATED"/>
    <property type="match status" value="1"/>
</dbReference>
<evidence type="ECO:0000313" key="6">
    <source>
        <dbReference type="Proteomes" id="UP001525961"/>
    </source>
</evidence>
<dbReference type="PROSITE" id="PS51898">
    <property type="entry name" value="TYR_RECOMBINASE"/>
    <property type="match status" value="1"/>
</dbReference>
<dbReference type="InterPro" id="IPR002104">
    <property type="entry name" value="Integrase_catalytic"/>
</dbReference>
<dbReference type="InterPro" id="IPR050090">
    <property type="entry name" value="Tyrosine_recombinase_XerCD"/>
</dbReference>
<accession>A0ABT2NG20</accession>
<organism evidence="5 6">
    <name type="scientific">Laspinema olomoucense D3b</name>
    <dbReference type="NCBI Taxonomy" id="2953688"/>
    <lineage>
        <taxon>Bacteria</taxon>
        <taxon>Bacillati</taxon>
        <taxon>Cyanobacteriota</taxon>
        <taxon>Cyanophyceae</taxon>
        <taxon>Oscillatoriophycideae</taxon>
        <taxon>Oscillatoriales</taxon>
        <taxon>Laspinemataceae</taxon>
        <taxon>Laspinema</taxon>
        <taxon>Laspinema olomoucense</taxon>
    </lineage>
</organism>